<dbReference type="Pfam" id="PF14525">
    <property type="entry name" value="AraC_binding_2"/>
    <property type="match status" value="1"/>
</dbReference>
<keyword evidence="2" id="KW-0238">DNA-binding</keyword>
<sequence>MAGEEERAAEFSSYATNSVEEAHDAIAAHYYDLRLEVTGRSAQFATSLSVVDLGALVVGDIRFGTEMRMSFGEPGVYHVAVPFGGRFSVQEGHGDVQLATERRAVVFDPARDIHIDAWSADCRALTVKIDKAAVLRQLEVLLGRSVRQPPRFEPYMDVSRGPGLSWMRLAMWNLLERDVPLGLLSRPMIRGRLEQTLLEGMLLATDHSFRAALEAPPPPMRPVSVKRVMDAVQELPAEPYDANRLAAIGQVSLRTLQEAFRRDVGMSPMAYVQEVRLQRVHRQLRAAAPGTTTVTDVAHAWGFVHLGRFARRYRERFGESPSQTLRAG</sequence>
<keyword evidence="1" id="KW-0805">Transcription regulation</keyword>
<name>A0ABZ1WPJ6_9ACTN</name>
<gene>
    <name evidence="5" type="ORF">OG929_05145</name>
</gene>
<dbReference type="Gene3D" id="1.10.10.60">
    <property type="entry name" value="Homeodomain-like"/>
    <property type="match status" value="1"/>
</dbReference>
<feature type="domain" description="HTH araC/xylS-type" evidence="4">
    <location>
        <begin position="226"/>
        <end position="327"/>
    </location>
</feature>
<dbReference type="InterPro" id="IPR050204">
    <property type="entry name" value="AraC_XylS_family_regulators"/>
</dbReference>
<evidence type="ECO:0000256" key="3">
    <source>
        <dbReference type="ARBA" id="ARBA00023163"/>
    </source>
</evidence>
<evidence type="ECO:0000256" key="1">
    <source>
        <dbReference type="ARBA" id="ARBA00023015"/>
    </source>
</evidence>
<dbReference type="PANTHER" id="PTHR46796">
    <property type="entry name" value="HTH-TYPE TRANSCRIPTIONAL ACTIVATOR RHAS-RELATED"/>
    <property type="match status" value="1"/>
</dbReference>
<dbReference type="PANTHER" id="PTHR46796:SF12">
    <property type="entry name" value="HTH-TYPE DNA-BINDING TRANSCRIPTIONAL ACTIVATOR EUTR"/>
    <property type="match status" value="1"/>
</dbReference>
<dbReference type="PROSITE" id="PS00041">
    <property type="entry name" value="HTH_ARAC_FAMILY_1"/>
    <property type="match status" value="1"/>
</dbReference>
<evidence type="ECO:0000259" key="4">
    <source>
        <dbReference type="PROSITE" id="PS01124"/>
    </source>
</evidence>
<evidence type="ECO:0000256" key="2">
    <source>
        <dbReference type="ARBA" id="ARBA00023125"/>
    </source>
</evidence>
<dbReference type="SMART" id="SM00342">
    <property type="entry name" value="HTH_ARAC"/>
    <property type="match status" value="1"/>
</dbReference>
<dbReference type="Pfam" id="PF12833">
    <property type="entry name" value="HTH_18"/>
    <property type="match status" value="1"/>
</dbReference>
<dbReference type="Proteomes" id="UP001432168">
    <property type="component" value="Chromosome"/>
</dbReference>
<keyword evidence="3" id="KW-0804">Transcription</keyword>
<dbReference type="EMBL" id="CP109011">
    <property type="protein sequence ID" value="WUT41684.1"/>
    <property type="molecule type" value="Genomic_DNA"/>
</dbReference>
<dbReference type="PROSITE" id="PS01124">
    <property type="entry name" value="HTH_ARAC_FAMILY_2"/>
    <property type="match status" value="1"/>
</dbReference>
<dbReference type="InterPro" id="IPR018062">
    <property type="entry name" value="HTH_AraC-typ_CS"/>
</dbReference>
<dbReference type="SUPFAM" id="SSF46689">
    <property type="entry name" value="Homeodomain-like"/>
    <property type="match status" value="1"/>
</dbReference>
<organism evidence="5 6">
    <name type="scientific">Streptomyces pseudovenezuelae</name>
    <dbReference type="NCBI Taxonomy" id="67350"/>
    <lineage>
        <taxon>Bacteria</taxon>
        <taxon>Bacillati</taxon>
        <taxon>Actinomycetota</taxon>
        <taxon>Actinomycetes</taxon>
        <taxon>Kitasatosporales</taxon>
        <taxon>Streptomycetaceae</taxon>
        <taxon>Streptomyces</taxon>
        <taxon>Streptomyces aurantiacus group</taxon>
    </lineage>
</organism>
<dbReference type="RefSeq" id="WP_329259357.1">
    <property type="nucleotide sequence ID" value="NZ_CP109011.1"/>
</dbReference>
<dbReference type="InterPro" id="IPR035418">
    <property type="entry name" value="AraC-bd_2"/>
</dbReference>
<keyword evidence="6" id="KW-1185">Reference proteome</keyword>
<reference evidence="5" key="1">
    <citation type="submission" date="2022-10" db="EMBL/GenBank/DDBJ databases">
        <title>The complete genomes of actinobacterial strains from the NBC collection.</title>
        <authorList>
            <person name="Joergensen T.S."/>
            <person name="Alvarez Arevalo M."/>
            <person name="Sterndorff E.B."/>
            <person name="Faurdal D."/>
            <person name="Vuksanovic O."/>
            <person name="Mourched A.-S."/>
            <person name="Charusanti P."/>
            <person name="Shaw S."/>
            <person name="Blin K."/>
            <person name="Weber T."/>
        </authorList>
    </citation>
    <scope>NUCLEOTIDE SEQUENCE</scope>
    <source>
        <strain evidence="5">NBC_00686</strain>
    </source>
</reference>
<evidence type="ECO:0000313" key="5">
    <source>
        <dbReference type="EMBL" id="WUT41684.1"/>
    </source>
</evidence>
<accession>A0ABZ1WPJ6</accession>
<dbReference type="InterPro" id="IPR018060">
    <property type="entry name" value="HTH_AraC"/>
</dbReference>
<protein>
    <submittedName>
        <fullName evidence="5">AraC family transcriptional regulator</fullName>
    </submittedName>
</protein>
<proteinExistence type="predicted"/>
<evidence type="ECO:0000313" key="6">
    <source>
        <dbReference type="Proteomes" id="UP001432168"/>
    </source>
</evidence>
<dbReference type="InterPro" id="IPR009057">
    <property type="entry name" value="Homeodomain-like_sf"/>
</dbReference>